<name>A0A0E9TB20_ANGAN</name>
<feature type="region of interest" description="Disordered" evidence="1">
    <location>
        <begin position="1"/>
        <end position="27"/>
    </location>
</feature>
<dbReference type="AlphaFoldDB" id="A0A0E9TB20"/>
<reference evidence="2" key="1">
    <citation type="submission" date="2014-11" db="EMBL/GenBank/DDBJ databases">
        <authorList>
            <person name="Amaro Gonzalez C."/>
        </authorList>
    </citation>
    <scope>NUCLEOTIDE SEQUENCE</scope>
</reference>
<proteinExistence type="predicted"/>
<sequence length="40" mass="4309">MGPTERRRNSFSHNAPNPTERADFLSLSAMPAARSALGHG</sequence>
<dbReference type="EMBL" id="GBXM01057688">
    <property type="protein sequence ID" value="JAH50889.1"/>
    <property type="molecule type" value="Transcribed_RNA"/>
</dbReference>
<evidence type="ECO:0000256" key="1">
    <source>
        <dbReference type="SAM" id="MobiDB-lite"/>
    </source>
</evidence>
<evidence type="ECO:0000313" key="2">
    <source>
        <dbReference type="EMBL" id="JAH50889.1"/>
    </source>
</evidence>
<reference evidence="2" key="2">
    <citation type="journal article" date="2015" name="Fish Shellfish Immunol.">
        <title>Early steps in the European eel (Anguilla anguilla)-Vibrio vulnificus interaction in the gills: Role of the RtxA13 toxin.</title>
        <authorList>
            <person name="Callol A."/>
            <person name="Pajuelo D."/>
            <person name="Ebbesson L."/>
            <person name="Teles M."/>
            <person name="MacKenzie S."/>
            <person name="Amaro C."/>
        </authorList>
    </citation>
    <scope>NUCLEOTIDE SEQUENCE</scope>
</reference>
<protein>
    <submittedName>
        <fullName evidence="2">Uncharacterized protein</fullName>
    </submittedName>
</protein>
<accession>A0A0E9TB20</accession>
<organism evidence="2">
    <name type="scientific">Anguilla anguilla</name>
    <name type="common">European freshwater eel</name>
    <name type="synonym">Muraena anguilla</name>
    <dbReference type="NCBI Taxonomy" id="7936"/>
    <lineage>
        <taxon>Eukaryota</taxon>
        <taxon>Metazoa</taxon>
        <taxon>Chordata</taxon>
        <taxon>Craniata</taxon>
        <taxon>Vertebrata</taxon>
        <taxon>Euteleostomi</taxon>
        <taxon>Actinopterygii</taxon>
        <taxon>Neopterygii</taxon>
        <taxon>Teleostei</taxon>
        <taxon>Anguilliformes</taxon>
        <taxon>Anguillidae</taxon>
        <taxon>Anguilla</taxon>
    </lineage>
</organism>